<dbReference type="Proteomes" id="UP000024404">
    <property type="component" value="Unassembled WGS sequence"/>
</dbReference>
<dbReference type="AlphaFoldDB" id="A0A8R1XUD9"/>
<reference evidence="1" key="2">
    <citation type="submission" date="2022-06" db="UniProtKB">
        <authorList>
            <consortium name="EnsemblMetazoa"/>
        </authorList>
    </citation>
    <scope>IDENTIFICATION</scope>
</reference>
<evidence type="ECO:0000313" key="1">
    <source>
        <dbReference type="EnsemblMetazoa" id="OVOC2396.1"/>
    </source>
</evidence>
<sequence>MTSGHSNTYQRNLKIYLSIYEQLKREEQKFHINNIGGATFNEIRVKEDGMTECAPGDENNFHYIDQVVHPEHHQPIQNLIIESKSSILSFFHEWSLFGPYSMDNKTERKSCAINLLQIAIIINIMMLDRGNHKKSSTLFNYYPIR</sequence>
<name>A0A8R1XUD9_ONCVO</name>
<reference evidence="2" key="1">
    <citation type="submission" date="2013-10" db="EMBL/GenBank/DDBJ databases">
        <title>Genome sequencing of Onchocerca volvulus.</title>
        <authorList>
            <person name="Cotton J."/>
            <person name="Tsai J."/>
            <person name="Stanley E."/>
            <person name="Tracey A."/>
            <person name="Holroyd N."/>
            <person name="Lustigman S."/>
            <person name="Berriman M."/>
        </authorList>
    </citation>
    <scope>NUCLEOTIDE SEQUENCE</scope>
</reference>
<accession>A0A8R1XUD9</accession>
<dbReference type="EMBL" id="CMVM020000073">
    <property type="status" value="NOT_ANNOTATED_CDS"/>
    <property type="molecule type" value="Genomic_DNA"/>
</dbReference>
<keyword evidence="2" id="KW-1185">Reference proteome</keyword>
<protein>
    <submittedName>
        <fullName evidence="1">Uncharacterized protein</fullName>
    </submittedName>
</protein>
<organism evidence="1 2">
    <name type="scientific">Onchocerca volvulus</name>
    <dbReference type="NCBI Taxonomy" id="6282"/>
    <lineage>
        <taxon>Eukaryota</taxon>
        <taxon>Metazoa</taxon>
        <taxon>Ecdysozoa</taxon>
        <taxon>Nematoda</taxon>
        <taxon>Chromadorea</taxon>
        <taxon>Rhabditida</taxon>
        <taxon>Spirurina</taxon>
        <taxon>Spiruromorpha</taxon>
        <taxon>Filarioidea</taxon>
        <taxon>Onchocercidae</taxon>
        <taxon>Onchocerca</taxon>
    </lineage>
</organism>
<dbReference type="EnsemblMetazoa" id="OVOC2396.1">
    <property type="protein sequence ID" value="OVOC2396.1"/>
    <property type="gene ID" value="WBGene00239205"/>
</dbReference>
<evidence type="ECO:0000313" key="2">
    <source>
        <dbReference type="Proteomes" id="UP000024404"/>
    </source>
</evidence>
<proteinExistence type="predicted"/>